<dbReference type="AlphaFoldDB" id="A0A3D3RGQ4"/>
<gene>
    <name evidence="2" type="ORF">DIT97_28655</name>
</gene>
<comment type="caution">
    <text evidence="2">The sequence shown here is derived from an EMBL/GenBank/DDBJ whole genome shotgun (WGS) entry which is preliminary data.</text>
</comment>
<accession>A0A3D3RGQ4</accession>
<proteinExistence type="predicted"/>
<organism evidence="2 3">
    <name type="scientific">Gimesia maris</name>
    <dbReference type="NCBI Taxonomy" id="122"/>
    <lineage>
        <taxon>Bacteria</taxon>
        <taxon>Pseudomonadati</taxon>
        <taxon>Planctomycetota</taxon>
        <taxon>Planctomycetia</taxon>
        <taxon>Planctomycetales</taxon>
        <taxon>Planctomycetaceae</taxon>
        <taxon>Gimesia</taxon>
    </lineage>
</organism>
<dbReference type="InterPro" id="IPR036388">
    <property type="entry name" value="WH-like_DNA-bd_sf"/>
</dbReference>
<dbReference type="GO" id="GO:0006508">
    <property type="term" value="P:proteolysis"/>
    <property type="evidence" value="ECO:0007669"/>
    <property type="project" value="InterPro"/>
</dbReference>
<dbReference type="SUPFAM" id="SSF46785">
    <property type="entry name" value="Winged helix' DNA-binding domain"/>
    <property type="match status" value="1"/>
</dbReference>
<reference evidence="2 3" key="1">
    <citation type="journal article" date="2018" name="Nat. Biotechnol.">
        <title>A standardized bacterial taxonomy based on genome phylogeny substantially revises the tree of life.</title>
        <authorList>
            <person name="Parks D.H."/>
            <person name="Chuvochina M."/>
            <person name="Waite D.W."/>
            <person name="Rinke C."/>
            <person name="Skarshewski A."/>
            <person name="Chaumeil P.A."/>
            <person name="Hugenholtz P."/>
        </authorList>
    </citation>
    <scope>NUCLEOTIDE SEQUENCE [LARGE SCALE GENOMIC DNA]</scope>
    <source>
        <strain evidence="2">UBA9375</strain>
    </source>
</reference>
<sequence length="95" mass="10661">MNQYLTERQQKILDYITREIDRSGIAPNTEQIASEFEIPSLNRVTQYLHALEGKGWISCNASPQGGIALVENGNSYRLAVCGDVEDRRVAFKKSS</sequence>
<evidence type="ECO:0000259" key="1">
    <source>
        <dbReference type="Pfam" id="PF01726"/>
    </source>
</evidence>
<feature type="domain" description="LexA repressor DNA-binding" evidence="1">
    <location>
        <begin position="3"/>
        <end position="59"/>
    </location>
</feature>
<dbReference type="InterPro" id="IPR006199">
    <property type="entry name" value="LexA_DNA-bd_dom"/>
</dbReference>
<dbReference type="GO" id="GO:0004252">
    <property type="term" value="F:serine-type endopeptidase activity"/>
    <property type="evidence" value="ECO:0007669"/>
    <property type="project" value="InterPro"/>
</dbReference>
<dbReference type="InterPro" id="IPR036390">
    <property type="entry name" value="WH_DNA-bd_sf"/>
</dbReference>
<name>A0A3D3RGQ4_9PLAN</name>
<evidence type="ECO:0000313" key="2">
    <source>
        <dbReference type="EMBL" id="HCO26790.1"/>
    </source>
</evidence>
<dbReference type="Proteomes" id="UP000263642">
    <property type="component" value="Unassembled WGS sequence"/>
</dbReference>
<dbReference type="EMBL" id="DQAY01000177">
    <property type="protein sequence ID" value="HCO26790.1"/>
    <property type="molecule type" value="Genomic_DNA"/>
</dbReference>
<evidence type="ECO:0000313" key="3">
    <source>
        <dbReference type="Proteomes" id="UP000263642"/>
    </source>
</evidence>
<protein>
    <recommendedName>
        <fullName evidence="1">LexA repressor DNA-binding domain-containing protein</fullName>
    </recommendedName>
</protein>
<dbReference type="Pfam" id="PF01726">
    <property type="entry name" value="LexA_DNA_bind"/>
    <property type="match status" value="1"/>
</dbReference>
<dbReference type="Gene3D" id="1.10.10.10">
    <property type="entry name" value="Winged helix-like DNA-binding domain superfamily/Winged helix DNA-binding domain"/>
    <property type="match status" value="1"/>
</dbReference>